<organism evidence="3 4">
    <name type="scientific">Heracleum sosnowskyi</name>
    <dbReference type="NCBI Taxonomy" id="360622"/>
    <lineage>
        <taxon>Eukaryota</taxon>
        <taxon>Viridiplantae</taxon>
        <taxon>Streptophyta</taxon>
        <taxon>Embryophyta</taxon>
        <taxon>Tracheophyta</taxon>
        <taxon>Spermatophyta</taxon>
        <taxon>Magnoliopsida</taxon>
        <taxon>eudicotyledons</taxon>
        <taxon>Gunneridae</taxon>
        <taxon>Pentapetalae</taxon>
        <taxon>asterids</taxon>
        <taxon>campanulids</taxon>
        <taxon>Apiales</taxon>
        <taxon>Apiaceae</taxon>
        <taxon>Apioideae</taxon>
        <taxon>apioid superclade</taxon>
        <taxon>Tordylieae</taxon>
        <taxon>Tordyliinae</taxon>
        <taxon>Heracleum</taxon>
    </lineage>
</organism>
<evidence type="ECO:0000259" key="2">
    <source>
        <dbReference type="PROSITE" id="PS50157"/>
    </source>
</evidence>
<dbReference type="GO" id="GO:0003700">
    <property type="term" value="F:DNA-binding transcription factor activity"/>
    <property type="evidence" value="ECO:0007669"/>
    <property type="project" value="InterPro"/>
</dbReference>
<feature type="domain" description="C2H2-type" evidence="2">
    <location>
        <begin position="23"/>
        <end position="50"/>
    </location>
</feature>
<keyword evidence="1" id="KW-0863">Zinc-finger</keyword>
<keyword evidence="4" id="KW-1185">Reference proteome</keyword>
<reference evidence="3" key="2">
    <citation type="submission" date="2023-05" db="EMBL/GenBank/DDBJ databases">
        <authorList>
            <person name="Schelkunov M.I."/>
        </authorList>
    </citation>
    <scope>NUCLEOTIDE SEQUENCE</scope>
    <source>
        <strain evidence="3">Hsosn_3</strain>
        <tissue evidence="3">Leaf</tissue>
    </source>
</reference>
<dbReference type="PROSITE" id="PS00028">
    <property type="entry name" value="ZINC_FINGER_C2H2_1"/>
    <property type="match status" value="1"/>
</dbReference>
<dbReference type="PANTHER" id="PTHR45730">
    <property type="entry name" value="ZINC FINGER PROTEIN JAGGED"/>
    <property type="match status" value="1"/>
</dbReference>
<gene>
    <name evidence="3" type="ORF">POM88_049185</name>
</gene>
<dbReference type="PANTHER" id="PTHR45730:SF108">
    <property type="entry name" value="PROTEIN LATE FLOWERING"/>
    <property type="match status" value="1"/>
</dbReference>
<proteinExistence type="predicted"/>
<dbReference type="Proteomes" id="UP001237642">
    <property type="component" value="Unassembled WGS sequence"/>
</dbReference>
<comment type="caution">
    <text evidence="3">The sequence shown here is derived from an EMBL/GenBank/DDBJ whole genome shotgun (WGS) entry which is preliminary data.</text>
</comment>
<sequence>MDAENVVYQSPNNEEDSTAARSFSCLFCSRKFHSSQALGGHQNAHKKERIAAKKAKRASSLCNFDSTFQTPPLFFTPNHHQFGLLNPSLYLTAHAANLCALPGAPFLDRFGSNGGAPRFENLVYYGTGNYMNNSPYQYEEDDEQSFFNWQRNGYTKESSYQNNNISINGNNDSVGKDQKIDLSLHL</sequence>
<dbReference type="InterPro" id="IPR036236">
    <property type="entry name" value="Znf_C2H2_sf"/>
</dbReference>
<keyword evidence="1" id="KW-0862">Zinc</keyword>
<dbReference type="Gene3D" id="3.30.160.60">
    <property type="entry name" value="Classic Zinc Finger"/>
    <property type="match status" value="1"/>
</dbReference>
<dbReference type="SUPFAM" id="SSF57667">
    <property type="entry name" value="beta-beta-alpha zinc fingers"/>
    <property type="match status" value="1"/>
</dbReference>
<dbReference type="PROSITE" id="PS50157">
    <property type="entry name" value="ZINC_FINGER_C2H2_2"/>
    <property type="match status" value="1"/>
</dbReference>
<dbReference type="InterPro" id="IPR045320">
    <property type="entry name" value="JAGGED/SL1-like"/>
</dbReference>
<dbReference type="EMBL" id="JAUIZM010000011">
    <property type="protein sequence ID" value="KAK1355929.1"/>
    <property type="molecule type" value="Genomic_DNA"/>
</dbReference>
<name>A0AAD8GWG8_9APIA</name>
<evidence type="ECO:0000313" key="3">
    <source>
        <dbReference type="EMBL" id="KAK1355929.1"/>
    </source>
</evidence>
<reference evidence="3" key="1">
    <citation type="submission" date="2023-02" db="EMBL/GenBank/DDBJ databases">
        <title>Genome of toxic invasive species Heracleum sosnowskyi carries increased number of genes despite the absence of recent whole-genome duplications.</title>
        <authorList>
            <person name="Schelkunov M."/>
            <person name="Shtratnikova V."/>
            <person name="Makarenko M."/>
            <person name="Klepikova A."/>
            <person name="Omelchenko D."/>
            <person name="Novikova G."/>
            <person name="Obukhova E."/>
            <person name="Bogdanov V."/>
            <person name="Penin A."/>
            <person name="Logacheva M."/>
        </authorList>
    </citation>
    <scope>NUCLEOTIDE SEQUENCE</scope>
    <source>
        <strain evidence="3">Hsosn_3</strain>
        <tissue evidence="3">Leaf</tissue>
    </source>
</reference>
<dbReference type="AlphaFoldDB" id="A0AAD8GWG8"/>
<dbReference type="GO" id="GO:0008270">
    <property type="term" value="F:zinc ion binding"/>
    <property type="evidence" value="ECO:0007669"/>
    <property type="project" value="UniProtKB-KW"/>
</dbReference>
<accession>A0AAD8GWG8</accession>
<evidence type="ECO:0000313" key="4">
    <source>
        <dbReference type="Proteomes" id="UP001237642"/>
    </source>
</evidence>
<evidence type="ECO:0000256" key="1">
    <source>
        <dbReference type="PROSITE-ProRule" id="PRU00042"/>
    </source>
</evidence>
<protein>
    <submittedName>
        <fullName evidence="3">Protein LATE FLOWERING like</fullName>
    </submittedName>
</protein>
<dbReference type="InterPro" id="IPR013087">
    <property type="entry name" value="Znf_C2H2_type"/>
</dbReference>
<keyword evidence="1" id="KW-0479">Metal-binding</keyword>